<dbReference type="EMBL" id="ADCY02000035">
    <property type="protein sequence ID" value="EFG30467.1"/>
    <property type="molecule type" value="Genomic_DNA"/>
</dbReference>
<evidence type="ECO:0000313" key="1">
    <source>
        <dbReference type="EMBL" id="EFG30467.1"/>
    </source>
</evidence>
<dbReference type="OrthoDB" id="5574138at2"/>
<dbReference type="SUPFAM" id="SSF47413">
    <property type="entry name" value="lambda repressor-like DNA-binding domains"/>
    <property type="match status" value="1"/>
</dbReference>
<comment type="caution">
    <text evidence="1">The sequence shown here is derived from an EMBL/GenBank/DDBJ whole genome shotgun (WGS) entry which is preliminary data.</text>
</comment>
<dbReference type="InterPro" id="IPR010982">
    <property type="entry name" value="Lambda_DNA-bd_dom_sf"/>
</dbReference>
<sequence>MTPIELKNARILLGLKTNEAAVHLGKMSLRGWQYLEKGERTINPDIIDNINALLNRRQEMIRDLIDTQGMNLNHVSVIYYSAPEYCENILEWRFTQSVARTLHFDFGAKLIIFNPEEYFKWLVGRDDNQKNRALWAASFQAA</sequence>
<proteinExistence type="predicted"/>
<accession>V9H7W5</accession>
<evidence type="ECO:0000313" key="2">
    <source>
        <dbReference type="Proteomes" id="UP000017813"/>
    </source>
</evidence>
<dbReference type="Pfam" id="PF08965">
    <property type="entry name" value="Aca2_YdiL"/>
    <property type="match status" value="1"/>
</dbReference>
<reference evidence="1 2" key="2">
    <citation type="submission" date="2011-10" db="EMBL/GenBank/DDBJ databases">
        <title>The Genome Sequence of Simonsiella muelleri ATCC 29453.</title>
        <authorList>
            <consortium name="The Broad Institute Genome Sequencing Platform"/>
            <consortium name="The Broad Institute Genome Sequencing Center for Infectious Disease"/>
            <person name="Earl A."/>
            <person name="Ward D."/>
            <person name="Feldgarden M."/>
            <person name="Gevers D."/>
            <person name="Izard J."/>
            <person name="Baranova O.V."/>
            <person name="Blanton J.M."/>
            <person name="Tanner A.C."/>
            <person name="Dewhirst F."/>
            <person name="Young S.K."/>
            <person name="Zeng Q."/>
            <person name="Gargeya S."/>
            <person name="Fitzgerald M."/>
            <person name="Haas B."/>
            <person name="Abouelleil A."/>
            <person name="Alvarado L."/>
            <person name="Arachchi H.M."/>
            <person name="Berlin A."/>
            <person name="Brown A."/>
            <person name="Chapman S.B."/>
            <person name="Chen Z."/>
            <person name="Dunbar C."/>
            <person name="Freedman E."/>
            <person name="Gearin G."/>
            <person name="Goldberg J."/>
            <person name="Griggs A."/>
            <person name="Gujja S."/>
            <person name="Heiman D."/>
            <person name="Howarth C."/>
            <person name="Larson L."/>
            <person name="Lui A."/>
            <person name="MacDonald P.J.P."/>
            <person name="Montmayeur A."/>
            <person name="Murphy C."/>
            <person name="Neiman D."/>
            <person name="Pearson M."/>
            <person name="Priest M."/>
            <person name="Roberts A."/>
            <person name="Saif S."/>
            <person name="Shea T."/>
            <person name="Shenoy N."/>
            <person name="Sisk P."/>
            <person name="Stolte C."/>
            <person name="Sykes S."/>
            <person name="Wortman J."/>
            <person name="Nusbaum C."/>
            <person name="Birren B."/>
        </authorList>
    </citation>
    <scope>NUCLEOTIDE SEQUENCE [LARGE SCALE GENOMIC DNA]</scope>
    <source>
        <strain evidence="1 2">ATCC 29453</strain>
    </source>
</reference>
<organism evidence="1 2">
    <name type="scientific">Simonsiella muelleri ATCC 29453</name>
    <dbReference type="NCBI Taxonomy" id="641147"/>
    <lineage>
        <taxon>Bacteria</taxon>
        <taxon>Pseudomonadati</taxon>
        <taxon>Pseudomonadota</taxon>
        <taxon>Betaproteobacteria</taxon>
        <taxon>Neisseriales</taxon>
        <taxon>Neisseriaceae</taxon>
        <taxon>Simonsiella</taxon>
    </lineage>
</organism>
<dbReference type="AlphaFoldDB" id="V9H7W5"/>
<reference evidence="1 2" key="1">
    <citation type="submission" date="2010-03" db="EMBL/GenBank/DDBJ databases">
        <authorList>
            <consortium name="The Broad Institute Genome Sequencing Platform"/>
            <person name="Ward D."/>
            <person name="Earl A."/>
            <person name="Feldgarden M."/>
            <person name="Gevers D."/>
            <person name="Young S."/>
            <person name="Zeng Q."/>
            <person name="Koehrsen M."/>
            <person name="Alvarado L."/>
            <person name="Berlin A.M."/>
            <person name="Borenstein D."/>
            <person name="Chapman S.B."/>
            <person name="Chen Z."/>
            <person name="Engels R."/>
            <person name="Freedman E."/>
            <person name="Gellesch M."/>
            <person name="Goldberg J."/>
            <person name="Griggs A."/>
            <person name="Gujja S."/>
            <person name="Heilman E.R."/>
            <person name="Heiman D.I."/>
            <person name="Hepburn T.A."/>
            <person name="Howarth C."/>
            <person name="Jen D."/>
            <person name="Larson L."/>
            <person name="Mehta T."/>
            <person name="Park D."/>
            <person name="Pearson M."/>
            <person name="Richards J."/>
            <person name="Roberts A."/>
            <person name="Saif S."/>
            <person name="Shea T.D."/>
            <person name="Shenoy N."/>
            <person name="Sisk P."/>
            <person name="Stolte C."/>
            <person name="Sykes S.N."/>
            <person name="Walk T."/>
            <person name="White J."/>
            <person name="Yandava C."/>
            <person name="Izard J."/>
            <person name="Baranova O.V."/>
            <person name="Blanton J.M."/>
            <person name="Tanner A.C."/>
            <person name="Dewhirst F."/>
            <person name="Haas B."/>
            <person name="Nusbaum C."/>
            <person name="Birren B."/>
        </authorList>
    </citation>
    <scope>NUCLEOTIDE SEQUENCE [LARGE SCALE GENOMIC DNA]</scope>
    <source>
        <strain evidence="1 2">ATCC 29453</strain>
    </source>
</reference>
<dbReference type="Gene3D" id="1.10.3100.10">
    <property type="entry name" value="Putative cytoplasmic protein"/>
    <property type="match status" value="1"/>
</dbReference>
<dbReference type="KEGG" id="smur:BWP33_08250"/>
<dbReference type="eggNOG" id="ENOG5033J3Q">
    <property type="taxonomic scope" value="Bacteria"/>
</dbReference>
<dbReference type="GO" id="GO:0003677">
    <property type="term" value="F:DNA binding"/>
    <property type="evidence" value="ECO:0007669"/>
    <property type="project" value="InterPro"/>
</dbReference>
<protein>
    <submittedName>
        <fullName evidence="1">Uncharacterized protein</fullName>
    </submittedName>
</protein>
<name>V9H7W5_9NEIS</name>
<dbReference type="InterPro" id="IPR027910">
    <property type="entry name" value="YdiL_sf"/>
</dbReference>
<dbReference type="InterPro" id="IPR015060">
    <property type="entry name" value="Aca2_YdiL-like"/>
</dbReference>
<dbReference type="HOGENOM" id="CLU_1814526_0_0_4"/>
<keyword evidence="2" id="KW-1185">Reference proteome</keyword>
<dbReference type="STRING" id="641147.HMPREF9021_01754"/>
<gene>
    <name evidence="1" type="ORF">HMPREF9021_01754</name>
</gene>
<dbReference type="Proteomes" id="UP000017813">
    <property type="component" value="Unassembled WGS sequence"/>
</dbReference>
<dbReference type="RefSeq" id="WP_002642160.1">
    <property type="nucleotide sequence ID" value="NZ_CP019448.1"/>
</dbReference>